<name>A0A1V1WC73_9SCOR</name>
<dbReference type="AlphaFoldDB" id="A0A1V1WC73"/>
<accession>A0A1V1WC73</accession>
<evidence type="ECO:0000313" key="2">
    <source>
        <dbReference type="EMBL" id="JAV45741.1"/>
    </source>
</evidence>
<sequence length="74" mass="8271">MKTQLVFLIVALVLVQMFSGSDAEGFWGKLWSGVKSAASSILGKRGLKNIDQYDDFYEPDLSAADLKLLQELFR</sequence>
<protein>
    <submittedName>
        <fullName evidence="2">Putative NDBP</fullName>
    </submittedName>
</protein>
<reference evidence="2" key="1">
    <citation type="journal article" date="2016" name="Toxins">
        <title>Venom Gland Transcriptomic and Proteomic Analyses of the Enigmatic Scorpion Superstitionia donensis (Scorpiones: Superstitioniidae), with Insights on the Evolution of Its Venom Components.</title>
        <authorList>
            <person name="Santibanez-Lopez C.E."/>
            <person name="Cid-Uribe J.I."/>
            <person name="Batista C.V."/>
            <person name="Ortiz E."/>
            <person name="Possani L.D."/>
        </authorList>
    </citation>
    <scope>NUCLEOTIDE SEQUENCE</scope>
    <source>
        <strain evidence="2">Pooled</strain>
        <tissue evidence="2">Venom gland</tissue>
    </source>
</reference>
<proteinExistence type="predicted"/>
<keyword evidence="1" id="KW-0732">Signal</keyword>
<dbReference type="EMBL" id="GFCD01000044">
    <property type="protein sequence ID" value="JAV45741.1"/>
    <property type="molecule type" value="Transcribed_RNA"/>
</dbReference>
<feature type="chain" id="PRO_5012098240" evidence="1">
    <location>
        <begin position="24"/>
        <end position="74"/>
    </location>
</feature>
<feature type="signal peptide" evidence="1">
    <location>
        <begin position="1"/>
        <end position="23"/>
    </location>
</feature>
<organism evidence="2">
    <name type="scientific">Superstitionia donensis</name>
    <dbReference type="NCBI Taxonomy" id="311983"/>
    <lineage>
        <taxon>Eukaryota</taxon>
        <taxon>Metazoa</taxon>
        <taxon>Ecdysozoa</taxon>
        <taxon>Arthropoda</taxon>
        <taxon>Chelicerata</taxon>
        <taxon>Arachnida</taxon>
        <taxon>Scorpiones</taxon>
        <taxon>Iurida</taxon>
        <taxon>Chactoidea</taxon>
        <taxon>Superstitionidae</taxon>
        <taxon>Superstitionia</taxon>
    </lineage>
</organism>
<evidence type="ECO:0000256" key="1">
    <source>
        <dbReference type="SAM" id="SignalP"/>
    </source>
</evidence>